<dbReference type="InterPro" id="IPR035474">
    <property type="entry name" value="SIS_Kpsf"/>
</dbReference>
<dbReference type="Gene3D" id="3.40.50.10490">
    <property type="entry name" value="Glucose-6-phosphate isomerase like protein, domain 1"/>
    <property type="match status" value="1"/>
</dbReference>
<evidence type="ECO:0000256" key="1">
    <source>
        <dbReference type="ARBA" id="ARBA00008165"/>
    </source>
</evidence>
<dbReference type="SMART" id="SM00116">
    <property type="entry name" value="CBS"/>
    <property type="match status" value="2"/>
</dbReference>
<organism evidence="6">
    <name type="scientific">mine drainage metagenome</name>
    <dbReference type="NCBI Taxonomy" id="410659"/>
    <lineage>
        <taxon>unclassified sequences</taxon>
        <taxon>metagenomes</taxon>
        <taxon>ecological metagenomes</taxon>
    </lineage>
</organism>
<evidence type="ECO:0000313" key="6">
    <source>
        <dbReference type="EMBL" id="OIR08032.1"/>
    </source>
</evidence>
<dbReference type="NCBIfam" id="TIGR00393">
    <property type="entry name" value="kpsF"/>
    <property type="match status" value="1"/>
</dbReference>
<dbReference type="GO" id="GO:0097367">
    <property type="term" value="F:carbohydrate derivative binding"/>
    <property type="evidence" value="ECO:0007669"/>
    <property type="project" value="InterPro"/>
</dbReference>
<dbReference type="Pfam" id="PF00571">
    <property type="entry name" value="CBS"/>
    <property type="match status" value="2"/>
</dbReference>
<dbReference type="PIRSF" id="PIRSF004692">
    <property type="entry name" value="KdsD_KpsF"/>
    <property type="match status" value="1"/>
</dbReference>
<keyword evidence="3" id="KW-0129">CBS domain</keyword>
<comment type="caution">
    <text evidence="6">The sequence shown here is derived from an EMBL/GenBank/DDBJ whole genome shotgun (WGS) entry which is preliminary data.</text>
</comment>
<keyword evidence="2" id="KW-0677">Repeat</keyword>
<dbReference type="Pfam" id="PF01380">
    <property type="entry name" value="SIS"/>
    <property type="match status" value="1"/>
</dbReference>
<dbReference type="SUPFAM" id="SSF53697">
    <property type="entry name" value="SIS domain"/>
    <property type="match status" value="1"/>
</dbReference>
<gene>
    <name evidence="6" type="primary">kdsD_2</name>
    <name evidence="6" type="ORF">GALL_98960</name>
</gene>
<dbReference type="InterPro" id="IPR004800">
    <property type="entry name" value="KdsD/KpsF-type"/>
</dbReference>
<feature type="domain" description="SIS" evidence="5">
    <location>
        <begin position="45"/>
        <end position="189"/>
    </location>
</feature>
<evidence type="ECO:0000256" key="3">
    <source>
        <dbReference type="ARBA" id="ARBA00023122"/>
    </source>
</evidence>
<accession>A0A1J5SVE1</accession>
<feature type="domain" description="CBS" evidence="4">
    <location>
        <begin position="279"/>
        <end position="331"/>
    </location>
</feature>
<dbReference type="PANTHER" id="PTHR42745">
    <property type="match status" value="1"/>
</dbReference>
<name>A0A1J5SVE1_9ZZZZ</name>
<evidence type="ECO:0000259" key="4">
    <source>
        <dbReference type="PROSITE" id="PS51371"/>
    </source>
</evidence>
<evidence type="ECO:0000256" key="2">
    <source>
        <dbReference type="ARBA" id="ARBA00022737"/>
    </source>
</evidence>
<dbReference type="GO" id="GO:0005975">
    <property type="term" value="P:carbohydrate metabolic process"/>
    <property type="evidence" value="ECO:0007669"/>
    <property type="project" value="InterPro"/>
</dbReference>
<dbReference type="EC" id="5.3.1.13" evidence="6"/>
<dbReference type="AlphaFoldDB" id="A0A1J5SVE1"/>
<dbReference type="InterPro" id="IPR000644">
    <property type="entry name" value="CBS_dom"/>
</dbReference>
<dbReference type="FunFam" id="3.40.50.10490:FF:000011">
    <property type="entry name" value="Arabinose 5-phosphate isomerase"/>
    <property type="match status" value="1"/>
</dbReference>
<dbReference type="GO" id="GO:0019146">
    <property type="term" value="F:arabinose-5-phosphate isomerase activity"/>
    <property type="evidence" value="ECO:0007669"/>
    <property type="project" value="UniProtKB-EC"/>
</dbReference>
<dbReference type="PANTHER" id="PTHR42745:SF1">
    <property type="entry name" value="ARABINOSE 5-PHOSPHATE ISOMERASE KDSD"/>
    <property type="match status" value="1"/>
</dbReference>
<dbReference type="InterPro" id="IPR046348">
    <property type="entry name" value="SIS_dom_sf"/>
</dbReference>
<dbReference type="PROSITE" id="PS51371">
    <property type="entry name" value="CBS"/>
    <property type="match status" value="2"/>
</dbReference>
<dbReference type="GO" id="GO:1901135">
    <property type="term" value="P:carbohydrate derivative metabolic process"/>
    <property type="evidence" value="ECO:0007669"/>
    <property type="project" value="InterPro"/>
</dbReference>
<dbReference type="Gene3D" id="3.10.580.10">
    <property type="entry name" value="CBS-domain"/>
    <property type="match status" value="1"/>
</dbReference>
<dbReference type="CDD" id="cd04604">
    <property type="entry name" value="CBS_pair_SIS_assoc"/>
    <property type="match status" value="1"/>
</dbReference>
<evidence type="ECO:0000259" key="5">
    <source>
        <dbReference type="PROSITE" id="PS51464"/>
    </source>
</evidence>
<protein>
    <submittedName>
        <fullName evidence="6">Arabinose 5-phosphate isomerase KdsD</fullName>
        <ecNumber evidence="6">5.3.1.13</ecNumber>
    </submittedName>
</protein>
<proteinExistence type="inferred from homology"/>
<keyword evidence="6" id="KW-0413">Isomerase</keyword>
<reference evidence="6" key="1">
    <citation type="submission" date="2016-10" db="EMBL/GenBank/DDBJ databases">
        <title>Sequence of Gallionella enrichment culture.</title>
        <authorList>
            <person name="Poehlein A."/>
            <person name="Muehling M."/>
            <person name="Daniel R."/>
        </authorList>
    </citation>
    <scope>NUCLEOTIDE SEQUENCE</scope>
</reference>
<dbReference type="InterPro" id="IPR001347">
    <property type="entry name" value="SIS_dom"/>
</dbReference>
<dbReference type="InterPro" id="IPR050986">
    <property type="entry name" value="GutQ/KpsF_isomerases"/>
</dbReference>
<comment type="similarity">
    <text evidence="1">Belongs to the SIS family. GutQ/KpsF subfamily.</text>
</comment>
<feature type="domain" description="CBS" evidence="4">
    <location>
        <begin position="214"/>
        <end position="272"/>
    </location>
</feature>
<dbReference type="InterPro" id="IPR046342">
    <property type="entry name" value="CBS_dom_sf"/>
</dbReference>
<dbReference type="EMBL" id="MLJW01000034">
    <property type="protein sequence ID" value="OIR08032.1"/>
    <property type="molecule type" value="Genomic_DNA"/>
</dbReference>
<dbReference type="CDD" id="cd05014">
    <property type="entry name" value="SIS_Kpsf"/>
    <property type="match status" value="1"/>
</dbReference>
<sequence>MNIQPEPCSPEQAAADLAVGRTLLRAEAEALRILADSLGQDFTTALSLLTVGGGGRVIVSGMGKSGHVGRKIAATMASTGTPASYVHPGEASHGDLGMITQHDAVLALSNSGETPELTDVVSFCRRFDIPLVAITSRADSALAQAADQALILPDLGEACPMGLAPTTSTTMMLALGDALAVALLERKGFSSADFKVFHPGGKLGRRLAKVSDLMHGGDLMPLVHRGLPMGETLLVMTNKAFGCVGVLDDQGRLLGIVTDGDLRRHLSSDLFSRTAAEVMTANPKTVRPNMLAAEALHIMNARSITSLFVVDAETHPVGILHVHDCLRAGVA</sequence>
<dbReference type="PROSITE" id="PS51464">
    <property type="entry name" value="SIS"/>
    <property type="match status" value="1"/>
</dbReference>